<evidence type="ECO:0000256" key="1">
    <source>
        <dbReference type="ARBA" id="ARBA00007756"/>
    </source>
</evidence>
<sequence length="91" mass="10839">MNLLLNYTIFHLTTIYDHSIFEAFSKVVQKLIPYLEAFEHLLNIFITVSFLILFFLIITNKIIHYILLYTKVKSIHVICCDKVIFLVFKIQ</sequence>
<dbReference type="AlphaFoldDB" id="A0A3P7Z847"/>
<dbReference type="InterPro" id="IPR006762">
    <property type="entry name" value="Gtr1_RagA"/>
</dbReference>
<dbReference type="GO" id="GO:1990131">
    <property type="term" value="C:Gtr1-Gtr2 GTPase complex"/>
    <property type="evidence" value="ECO:0007669"/>
    <property type="project" value="TreeGrafter"/>
</dbReference>
<evidence type="ECO:0000313" key="7">
    <source>
        <dbReference type="EMBL" id="VDO95860.1"/>
    </source>
</evidence>
<dbReference type="PANTHER" id="PTHR11259">
    <property type="entry name" value="RAS-RELATED GTP BINDING RAG/GTR YEAST"/>
    <property type="match status" value="1"/>
</dbReference>
<dbReference type="GO" id="GO:0005634">
    <property type="term" value="C:nucleus"/>
    <property type="evidence" value="ECO:0007669"/>
    <property type="project" value="TreeGrafter"/>
</dbReference>
<keyword evidence="6" id="KW-1133">Transmembrane helix</keyword>
<feature type="transmembrane region" description="Helical" evidence="6">
    <location>
        <begin position="41"/>
        <end position="63"/>
    </location>
</feature>
<dbReference type="GO" id="GO:0005764">
    <property type="term" value="C:lysosome"/>
    <property type="evidence" value="ECO:0007669"/>
    <property type="project" value="TreeGrafter"/>
</dbReference>
<evidence type="ECO:0000256" key="5">
    <source>
        <dbReference type="RuleBase" id="RU367014"/>
    </source>
</evidence>
<dbReference type="Gene3D" id="3.40.50.300">
    <property type="entry name" value="P-loop containing nucleotide triphosphate hydrolases"/>
    <property type="match status" value="1"/>
</dbReference>
<dbReference type="GO" id="GO:0003924">
    <property type="term" value="F:GTPase activity"/>
    <property type="evidence" value="ECO:0007669"/>
    <property type="project" value="TreeGrafter"/>
</dbReference>
<keyword evidence="2 5" id="KW-0547">Nucleotide-binding</keyword>
<keyword evidence="3 5" id="KW-0342">GTP-binding</keyword>
<accession>A0A3P7Z847</accession>
<protein>
    <submittedName>
        <fullName evidence="7">Uncharacterized protein</fullName>
    </submittedName>
</protein>
<dbReference type="InterPro" id="IPR027417">
    <property type="entry name" value="P-loop_NTPase"/>
</dbReference>
<dbReference type="EMBL" id="UZAL01006377">
    <property type="protein sequence ID" value="VDO95860.1"/>
    <property type="molecule type" value="Genomic_DNA"/>
</dbReference>
<evidence type="ECO:0000256" key="3">
    <source>
        <dbReference type="ARBA" id="ARBA00023134"/>
    </source>
</evidence>
<dbReference type="GO" id="GO:0010507">
    <property type="term" value="P:negative regulation of autophagy"/>
    <property type="evidence" value="ECO:0007669"/>
    <property type="project" value="TreeGrafter"/>
</dbReference>
<evidence type="ECO:0000313" key="8">
    <source>
        <dbReference type="Proteomes" id="UP000269396"/>
    </source>
</evidence>
<comment type="catalytic activity">
    <reaction evidence="4">
        <text>GTP + H2O = GDP + phosphate + H(+)</text>
        <dbReference type="Rhea" id="RHEA:19669"/>
        <dbReference type="ChEBI" id="CHEBI:15377"/>
        <dbReference type="ChEBI" id="CHEBI:15378"/>
        <dbReference type="ChEBI" id="CHEBI:37565"/>
        <dbReference type="ChEBI" id="CHEBI:43474"/>
        <dbReference type="ChEBI" id="CHEBI:58189"/>
    </reaction>
    <physiologicalReaction direction="left-to-right" evidence="4">
        <dbReference type="Rhea" id="RHEA:19670"/>
    </physiologicalReaction>
</comment>
<gene>
    <name evidence="7" type="ORF">SMTD_LOCUS3482</name>
</gene>
<dbReference type="GO" id="GO:0005525">
    <property type="term" value="F:GTP binding"/>
    <property type="evidence" value="ECO:0007669"/>
    <property type="project" value="UniProtKB-UniRule"/>
</dbReference>
<proteinExistence type="inferred from homology"/>
<dbReference type="GO" id="GO:1904263">
    <property type="term" value="P:positive regulation of TORC1 signaling"/>
    <property type="evidence" value="ECO:0007669"/>
    <property type="project" value="TreeGrafter"/>
</dbReference>
<evidence type="ECO:0000256" key="6">
    <source>
        <dbReference type="SAM" id="Phobius"/>
    </source>
</evidence>
<reference evidence="7 8" key="1">
    <citation type="submission" date="2018-11" db="EMBL/GenBank/DDBJ databases">
        <authorList>
            <consortium name="Pathogen Informatics"/>
        </authorList>
    </citation>
    <scope>NUCLEOTIDE SEQUENCE [LARGE SCALE GENOMIC DNA]</scope>
    <source>
        <strain>Denwood</strain>
        <strain evidence="8">Zambia</strain>
    </source>
</reference>
<keyword evidence="6" id="KW-0472">Membrane</keyword>
<evidence type="ECO:0000256" key="4">
    <source>
        <dbReference type="ARBA" id="ARBA00049117"/>
    </source>
</evidence>
<keyword evidence="6" id="KW-0812">Transmembrane</keyword>
<comment type="similarity">
    <text evidence="1 5">Belongs to the GTR/RAG GTP-binding protein family.</text>
</comment>
<dbReference type="Pfam" id="PF04670">
    <property type="entry name" value="Gtr1_RagA"/>
    <property type="match status" value="1"/>
</dbReference>
<name>A0A3P7Z847_9TREM</name>
<dbReference type="GO" id="GO:0009267">
    <property type="term" value="P:cellular response to starvation"/>
    <property type="evidence" value="ECO:0007669"/>
    <property type="project" value="TreeGrafter"/>
</dbReference>
<organism evidence="7 8">
    <name type="scientific">Schistosoma mattheei</name>
    <dbReference type="NCBI Taxonomy" id="31246"/>
    <lineage>
        <taxon>Eukaryota</taxon>
        <taxon>Metazoa</taxon>
        <taxon>Spiralia</taxon>
        <taxon>Lophotrochozoa</taxon>
        <taxon>Platyhelminthes</taxon>
        <taxon>Trematoda</taxon>
        <taxon>Digenea</taxon>
        <taxon>Strigeidida</taxon>
        <taxon>Schistosomatoidea</taxon>
        <taxon>Schistosomatidae</taxon>
        <taxon>Schistosoma</taxon>
    </lineage>
</organism>
<evidence type="ECO:0000256" key="2">
    <source>
        <dbReference type="ARBA" id="ARBA00022741"/>
    </source>
</evidence>
<keyword evidence="8" id="KW-1185">Reference proteome</keyword>
<dbReference type="Proteomes" id="UP000269396">
    <property type="component" value="Unassembled WGS sequence"/>
</dbReference>
<dbReference type="PANTHER" id="PTHR11259:SF2">
    <property type="entry name" value="GH16429P"/>
    <property type="match status" value="1"/>
</dbReference>